<keyword evidence="2" id="KW-1185">Reference proteome</keyword>
<evidence type="ECO:0000313" key="1">
    <source>
        <dbReference type="EMBL" id="GAA2199936.1"/>
    </source>
</evidence>
<gene>
    <name evidence="1" type="ORF">GCM10009849_18350</name>
</gene>
<comment type="caution">
    <text evidence="1">The sequence shown here is derived from an EMBL/GenBank/DDBJ whole genome shotgun (WGS) entry which is preliminary data.</text>
</comment>
<name>A0ABP5NK07_9MICC</name>
<sequence>MAAYLPLFFGEPAVDADVVETFRNEVRESIAWTTWAYIAEVVARQLGVFRGFGHLETVERMVERLAESVVSAVRWHA</sequence>
<protein>
    <submittedName>
        <fullName evidence="1">Uncharacterized protein</fullName>
    </submittedName>
</protein>
<reference evidence="2" key="1">
    <citation type="journal article" date="2019" name="Int. J. Syst. Evol. Microbiol.">
        <title>The Global Catalogue of Microorganisms (GCM) 10K type strain sequencing project: providing services to taxonomists for standard genome sequencing and annotation.</title>
        <authorList>
            <consortium name="The Broad Institute Genomics Platform"/>
            <consortium name="The Broad Institute Genome Sequencing Center for Infectious Disease"/>
            <person name="Wu L."/>
            <person name="Ma J."/>
        </authorList>
    </citation>
    <scope>NUCLEOTIDE SEQUENCE [LARGE SCALE GENOMIC DNA]</scope>
    <source>
        <strain evidence="2">JCM 16034</strain>
    </source>
</reference>
<dbReference type="Proteomes" id="UP001500432">
    <property type="component" value="Unassembled WGS sequence"/>
</dbReference>
<accession>A0ABP5NK07</accession>
<dbReference type="EMBL" id="BAAAQW010000005">
    <property type="protein sequence ID" value="GAA2199936.1"/>
    <property type="molecule type" value="Genomic_DNA"/>
</dbReference>
<organism evidence="1 2">
    <name type="scientific">Sinomonas flava</name>
    <dbReference type="NCBI Taxonomy" id="496857"/>
    <lineage>
        <taxon>Bacteria</taxon>
        <taxon>Bacillati</taxon>
        <taxon>Actinomycetota</taxon>
        <taxon>Actinomycetes</taxon>
        <taxon>Micrococcales</taxon>
        <taxon>Micrococcaceae</taxon>
        <taxon>Sinomonas</taxon>
    </lineage>
</organism>
<evidence type="ECO:0000313" key="2">
    <source>
        <dbReference type="Proteomes" id="UP001500432"/>
    </source>
</evidence>
<proteinExistence type="predicted"/>